<dbReference type="Pfam" id="PF04966">
    <property type="entry name" value="OprB"/>
    <property type="match status" value="1"/>
</dbReference>
<dbReference type="InterPro" id="IPR038673">
    <property type="entry name" value="OprB_sf"/>
</dbReference>
<evidence type="ECO:0000259" key="3">
    <source>
        <dbReference type="PROSITE" id="PS51272"/>
    </source>
</evidence>
<gene>
    <name evidence="4" type="ORF">HC246_14945</name>
</gene>
<keyword evidence="2" id="KW-0732">Signal</keyword>
<dbReference type="RefSeq" id="WP_169364074.1">
    <property type="nucleotide sequence ID" value="NZ_JAAVJL010000001.1"/>
</dbReference>
<dbReference type="PANTHER" id="PTHR43308:SF1">
    <property type="entry name" value="OUTER MEMBRANE PROTEIN ALPHA"/>
    <property type="match status" value="1"/>
</dbReference>
<keyword evidence="5" id="KW-1185">Reference proteome</keyword>
<organism evidence="4 5">
    <name type="scientific">Pseudanabaena yagii GIHE-NHR1</name>
    <dbReference type="NCBI Taxonomy" id="2722753"/>
    <lineage>
        <taxon>Bacteria</taxon>
        <taxon>Bacillati</taxon>
        <taxon>Cyanobacteriota</taxon>
        <taxon>Cyanophyceae</taxon>
        <taxon>Pseudanabaenales</taxon>
        <taxon>Pseudanabaenaceae</taxon>
        <taxon>Pseudanabaena</taxon>
        <taxon>Pseudanabaena yagii</taxon>
    </lineage>
</organism>
<name>A0ABX1LZH5_9CYAN</name>
<protein>
    <submittedName>
        <fullName evidence="4">Iron uptake porin</fullName>
    </submittedName>
</protein>
<dbReference type="PANTHER" id="PTHR43308">
    <property type="entry name" value="OUTER MEMBRANE PROTEIN ALPHA-RELATED"/>
    <property type="match status" value="1"/>
</dbReference>
<dbReference type="InterPro" id="IPR051465">
    <property type="entry name" value="Cell_Envelope_Struct_Comp"/>
</dbReference>
<feature type="domain" description="SLH" evidence="3">
    <location>
        <begin position="64"/>
        <end position="128"/>
    </location>
</feature>
<dbReference type="Proteomes" id="UP000738376">
    <property type="component" value="Unassembled WGS sequence"/>
</dbReference>
<dbReference type="InterPro" id="IPR007049">
    <property type="entry name" value="Carb-sel_porin_OprB"/>
</dbReference>
<evidence type="ECO:0000313" key="4">
    <source>
        <dbReference type="EMBL" id="NMF59277.1"/>
    </source>
</evidence>
<reference evidence="4 5" key="1">
    <citation type="submission" date="2020-03" db="EMBL/GenBank/DDBJ databases">
        <title>Draft Genome Sequence of 2-Methylisoborneol Producing Pseudanabaena yagii Strain GIHE-NHR1 Isolated from North Han River in South Korea.</title>
        <authorList>
            <person name="Jeong J."/>
        </authorList>
    </citation>
    <scope>NUCLEOTIDE SEQUENCE [LARGE SCALE GENOMIC DNA]</scope>
    <source>
        <strain evidence="4 5">GIHE-NHR1</strain>
    </source>
</reference>
<feature type="signal peptide" evidence="2">
    <location>
        <begin position="1"/>
        <end position="29"/>
    </location>
</feature>
<evidence type="ECO:0000256" key="2">
    <source>
        <dbReference type="RuleBase" id="RU363072"/>
    </source>
</evidence>
<evidence type="ECO:0000256" key="1">
    <source>
        <dbReference type="ARBA" id="ARBA00008769"/>
    </source>
</evidence>
<dbReference type="InterPro" id="IPR001119">
    <property type="entry name" value="SLH_dom"/>
</dbReference>
<feature type="chain" id="PRO_5044957090" evidence="2">
    <location>
        <begin position="30"/>
        <end position="547"/>
    </location>
</feature>
<dbReference type="PROSITE" id="PS51272">
    <property type="entry name" value="SLH"/>
    <property type="match status" value="1"/>
</dbReference>
<dbReference type="NCBIfam" id="NF033921">
    <property type="entry name" value="por_somb"/>
    <property type="match status" value="1"/>
</dbReference>
<sequence>MLKVRKSVVSIGCLSFLTTLSMVPSLAHAETNTTSLFANNDPYKSIQLDTASTEPATTAQNVTSVSQLSDIKPTDWAFTALQSLVERYGCIAGYPDRTFRGKQATSRYEFAAGLNACLDKINEIISAGLADKVSKEDLATLKKLQEEFAAELATLRGRVDALDAKVTKLEAQQFSTTTKLTGEVIVSATAGTAGSKNSNVTLSNRTRLVLNTSFTGKDLLRTRLETSNNLVAASSSTTGSLANLLGTNTVRIGPGAVVTDNSFALSLLDYKFPAFDNKVNFYIAPRSFPDEFFTVLSPVASNGQGSISRFGRFDPLMRIAGTSSLFGFDWSITDKVRLQAGYGSSDPASASPGGSTGLFGGSTIALVQLLFKPADNLDTSITYANTYHQSGATTGTSSLGTGLTSNESISGVTGSIRANSIAGNLAWKITPKLTFHTWGTVIFADAVSASASTTFTSWITGLTLNDLFSEGSAGSILFGQPINRTSVSGAATLGAVNSTPYHLELFYRYRISKNISITPGVFWVFNPEGVSTNPTATVGVIRTTFTF</sequence>
<comment type="caution">
    <text evidence="4">The sequence shown here is derived from an EMBL/GenBank/DDBJ whole genome shotgun (WGS) entry which is preliminary data.</text>
</comment>
<comment type="similarity">
    <text evidence="1 2">Belongs to the OprB family.</text>
</comment>
<dbReference type="Pfam" id="PF00395">
    <property type="entry name" value="SLH"/>
    <property type="match status" value="1"/>
</dbReference>
<dbReference type="EMBL" id="JAAVJL010000001">
    <property type="protein sequence ID" value="NMF59277.1"/>
    <property type="molecule type" value="Genomic_DNA"/>
</dbReference>
<dbReference type="Gene3D" id="2.40.160.180">
    <property type="entry name" value="Carbohydrate-selective porin OprB"/>
    <property type="match status" value="1"/>
</dbReference>
<accession>A0ABX1LZH5</accession>
<proteinExistence type="inferred from homology"/>
<dbReference type="InterPro" id="IPR047684">
    <property type="entry name" value="Por_som-like"/>
</dbReference>
<evidence type="ECO:0000313" key="5">
    <source>
        <dbReference type="Proteomes" id="UP000738376"/>
    </source>
</evidence>